<reference evidence="1" key="1">
    <citation type="submission" date="2020-02" db="EMBL/GenBank/DDBJ databases">
        <authorList>
            <person name="Meier V. D."/>
        </authorList>
    </citation>
    <scope>NUCLEOTIDE SEQUENCE</scope>
    <source>
        <strain evidence="1">AVDCRST_MAG93</strain>
    </source>
</reference>
<dbReference type="GO" id="GO:0016740">
    <property type="term" value="F:transferase activity"/>
    <property type="evidence" value="ECO:0007669"/>
    <property type="project" value="UniProtKB-KW"/>
</dbReference>
<dbReference type="CDD" id="cd04186">
    <property type="entry name" value="GT_2_like_c"/>
    <property type="match status" value="1"/>
</dbReference>
<dbReference type="AlphaFoldDB" id="A0A6J4H0B7"/>
<evidence type="ECO:0000313" key="1">
    <source>
        <dbReference type="EMBL" id="CAA9210773.1"/>
    </source>
</evidence>
<dbReference type="SUPFAM" id="SSF53448">
    <property type="entry name" value="Nucleotide-diphospho-sugar transferases"/>
    <property type="match status" value="1"/>
</dbReference>
<dbReference type="Gene3D" id="3.90.550.10">
    <property type="entry name" value="Spore Coat Polysaccharide Biosynthesis Protein SpsA, Chain A"/>
    <property type="match status" value="1"/>
</dbReference>
<dbReference type="PANTHER" id="PTHR43179">
    <property type="entry name" value="RHAMNOSYLTRANSFERASE WBBL"/>
    <property type="match status" value="1"/>
</dbReference>
<name>A0A6J4H0B7_9CHLR</name>
<dbReference type="EMBL" id="CADCTR010000004">
    <property type="protein sequence ID" value="CAA9210773.1"/>
    <property type="molecule type" value="Genomic_DNA"/>
</dbReference>
<dbReference type="PANTHER" id="PTHR43179:SF7">
    <property type="entry name" value="RHAMNOSYLTRANSFERASE WBBL"/>
    <property type="match status" value="1"/>
</dbReference>
<organism evidence="1">
    <name type="scientific">uncultured Chloroflexia bacterium</name>
    <dbReference type="NCBI Taxonomy" id="1672391"/>
    <lineage>
        <taxon>Bacteria</taxon>
        <taxon>Bacillati</taxon>
        <taxon>Chloroflexota</taxon>
        <taxon>Chloroflexia</taxon>
        <taxon>environmental samples</taxon>
    </lineage>
</organism>
<proteinExistence type="predicted"/>
<sequence length="300" mass="33614">MARVSVVILNYNTRELLREAVCSVEMGATFHEVAIYVVDNASTDGSDAMIATDFPHVHLIKSPQNGGFASGNNLALHHILSEPPSDDHFIMLLNPDAAVASGAIDLLIEYLKQHPPIGAVGPRVILPDGSLDAACRRSFPTPEVSFYRMTGLARLFPHSRRFGRYNLTYLDPALETEVDSLVGAAMVVRETVVREIGLLDEAFFMYGEDLDWCFRIKSYGWHIMYYPAAIVYHHKRAASSKRAIPSIRAFYDAMRIFHRKHYAQRTLAPVNLMIEAGITAKEAWALARNSVRSPERRKVN</sequence>
<keyword evidence="1" id="KW-0808">Transferase</keyword>
<dbReference type="InterPro" id="IPR029044">
    <property type="entry name" value="Nucleotide-diphossugar_trans"/>
</dbReference>
<protein>
    <submittedName>
        <fullName evidence="1">dTDP-Rha:A-D-GlcNAc-diphosphoryl polyprenol, A-3-L-rhamnosyl transferase WbbL</fullName>
    </submittedName>
</protein>
<dbReference type="Pfam" id="PF13641">
    <property type="entry name" value="Glyco_tranf_2_3"/>
    <property type="match status" value="1"/>
</dbReference>
<accession>A0A6J4H0B7</accession>
<gene>
    <name evidence="1" type="ORF">AVDCRST_MAG93-14</name>
</gene>